<dbReference type="EMBL" id="WOCE01000009">
    <property type="protein sequence ID" value="KAE9606520.1"/>
    <property type="molecule type" value="Genomic_DNA"/>
</dbReference>
<dbReference type="AlphaFoldDB" id="A0A6A4PYA9"/>
<keyword evidence="2" id="KW-1185">Reference proteome</keyword>
<dbReference type="Proteomes" id="UP000447434">
    <property type="component" value="Chromosome 9"/>
</dbReference>
<dbReference type="PANTHER" id="PTHR31579:SF49">
    <property type="entry name" value="DUF506 FAMILY PROTEIN"/>
    <property type="match status" value="1"/>
</dbReference>
<evidence type="ECO:0000313" key="2">
    <source>
        <dbReference type="Proteomes" id="UP000447434"/>
    </source>
</evidence>
<proteinExistence type="predicted"/>
<evidence type="ECO:0000313" key="1">
    <source>
        <dbReference type="EMBL" id="KAE9606520.1"/>
    </source>
</evidence>
<reference evidence="2" key="1">
    <citation type="journal article" date="2020" name="Nat. Commun.">
        <title>Genome sequence of the cluster root forming white lupin.</title>
        <authorList>
            <person name="Hufnagel B."/>
            <person name="Marques A."/>
            <person name="Soriano A."/>
            <person name="Marques L."/>
            <person name="Divol F."/>
            <person name="Doumas P."/>
            <person name="Sallet E."/>
            <person name="Mancinotti D."/>
            <person name="Carrere S."/>
            <person name="Marande W."/>
            <person name="Arribat S."/>
            <person name="Keller J."/>
            <person name="Huneau C."/>
            <person name="Blein T."/>
            <person name="Aime D."/>
            <person name="Laguerre M."/>
            <person name="Taylor J."/>
            <person name="Schubert V."/>
            <person name="Nelson M."/>
            <person name="Geu-Flores F."/>
            <person name="Crespi M."/>
            <person name="Gallardo-Guerrero K."/>
            <person name="Delaux P.-M."/>
            <person name="Salse J."/>
            <person name="Berges H."/>
            <person name="Guyot R."/>
            <person name="Gouzy J."/>
            <person name="Peret B."/>
        </authorList>
    </citation>
    <scope>NUCLEOTIDE SEQUENCE [LARGE SCALE GENOMIC DNA]</scope>
    <source>
        <strain evidence="2">cv. Amiga</strain>
    </source>
</reference>
<accession>A0A6A4PYA9</accession>
<comment type="caution">
    <text evidence="1">The sequence shown here is derived from an EMBL/GenBank/DDBJ whole genome shotgun (WGS) entry which is preliminary data.</text>
</comment>
<dbReference type="InterPro" id="IPR006502">
    <property type="entry name" value="PDDEXK-like"/>
</dbReference>
<dbReference type="OrthoDB" id="747933at2759"/>
<protein>
    <submittedName>
        <fullName evidence="1">Uncharacterized protein</fullName>
    </submittedName>
</protein>
<name>A0A6A4PYA9_LUPAL</name>
<dbReference type="PANTHER" id="PTHR31579">
    <property type="entry name" value="OS03G0796600 PROTEIN"/>
    <property type="match status" value="1"/>
</dbReference>
<sequence length="262" mass="30621">MESVEENVCGFMDEYYYSNESESHGSPVDLWWEENDIYSHEPPERNLYWESQLALLQEILERYELSGMKLRKEVGEIVKEVKASDYCNCIDTNSFDCTTCLRRQVVVMLRHRGFTTNLCLSKWTTTNKFPGGCHEYIEVIASTLTRKKQIKFLIELELKDHFQIAKAGEEYQELISTLPEFYIGKPEYLNGLVRIMCDAAKKSMKEKKMYIGPWRKTSFMQMKWSGFSEKWSSDKFFDRLGTQATESSYLRMKGVSPAVVVT</sequence>
<dbReference type="NCBIfam" id="TIGR01615">
    <property type="entry name" value="A_thal_3542"/>
    <property type="match status" value="1"/>
</dbReference>
<gene>
    <name evidence="1" type="ORF">Lalb_Chr09g0320491</name>
</gene>
<organism evidence="1 2">
    <name type="scientific">Lupinus albus</name>
    <name type="common">White lupine</name>
    <name type="synonym">Lupinus termis</name>
    <dbReference type="NCBI Taxonomy" id="3870"/>
    <lineage>
        <taxon>Eukaryota</taxon>
        <taxon>Viridiplantae</taxon>
        <taxon>Streptophyta</taxon>
        <taxon>Embryophyta</taxon>
        <taxon>Tracheophyta</taxon>
        <taxon>Spermatophyta</taxon>
        <taxon>Magnoliopsida</taxon>
        <taxon>eudicotyledons</taxon>
        <taxon>Gunneridae</taxon>
        <taxon>Pentapetalae</taxon>
        <taxon>rosids</taxon>
        <taxon>fabids</taxon>
        <taxon>Fabales</taxon>
        <taxon>Fabaceae</taxon>
        <taxon>Papilionoideae</taxon>
        <taxon>50 kb inversion clade</taxon>
        <taxon>genistoids sensu lato</taxon>
        <taxon>core genistoids</taxon>
        <taxon>Genisteae</taxon>
        <taxon>Lupinus</taxon>
    </lineage>
</organism>
<dbReference type="Pfam" id="PF04720">
    <property type="entry name" value="PDDEXK_6"/>
    <property type="match status" value="1"/>
</dbReference>